<dbReference type="SUPFAM" id="SSF81301">
    <property type="entry name" value="Nucleotidyltransferase"/>
    <property type="match status" value="1"/>
</dbReference>
<dbReference type="InterPro" id="IPR043519">
    <property type="entry name" value="NT_sf"/>
</dbReference>
<comment type="caution">
    <text evidence="2">The sequence shown here is derived from an EMBL/GenBank/DDBJ whole genome shotgun (WGS) entry which is preliminary data.</text>
</comment>
<reference evidence="2 3" key="1">
    <citation type="journal article" date="2016" name="Nat. Commun.">
        <title>Thousands of microbial genomes shed light on interconnected biogeochemical processes in an aquifer system.</title>
        <authorList>
            <person name="Anantharaman K."/>
            <person name="Brown C.T."/>
            <person name="Hug L.A."/>
            <person name="Sharon I."/>
            <person name="Castelle C.J."/>
            <person name="Probst A.J."/>
            <person name="Thomas B.C."/>
            <person name="Singh A."/>
            <person name="Wilkins M.J."/>
            <person name="Karaoz U."/>
            <person name="Brodie E.L."/>
            <person name="Williams K.H."/>
            <person name="Hubbard S.S."/>
            <person name="Banfield J.F."/>
        </authorList>
    </citation>
    <scope>NUCLEOTIDE SEQUENCE [LARGE SCALE GENOMIC DNA]</scope>
</reference>
<dbReference type="Pfam" id="PF18765">
    <property type="entry name" value="Polbeta"/>
    <property type="match status" value="1"/>
</dbReference>
<dbReference type="AlphaFoldDB" id="A0A1F4S5S9"/>
<sequence>MQKKNKKLRLANNALRSIVDRIREGYFPEKIILFGSLSTGKINASSDIDIMVIKKTTKNPWDRMKDIDCFVDHEFPVDFLVYTPSEIKNRIEDGDVFVKDILEHGKIVYEK</sequence>
<evidence type="ECO:0000313" key="3">
    <source>
        <dbReference type="Proteomes" id="UP000177905"/>
    </source>
</evidence>
<evidence type="ECO:0000259" key="1">
    <source>
        <dbReference type="Pfam" id="PF18765"/>
    </source>
</evidence>
<dbReference type="Proteomes" id="UP000177905">
    <property type="component" value="Unassembled WGS sequence"/>
</dbReference>
<organism evidence="2 3">
    <name type="scientific">candidate division WOR-1 bacterium RIFOXYB2_FULL_36_35</name>
    <dbReference type="NCBI Taxonomy" id="1802578"/>
    <lineage>
        <taxon>Bacteria</taxon>
        <taxon>Bacillati</taxon>
        <taxon>Saganbacteria</taxon>
    </lineage>
</organism>
<proteinExistence type="predicted"/>
<name>A0A1F4S5S9_UNCSA</name>
<dbReference type="PANTHER" id="PTHR43449:SF1">
    <property type="entry name" value="POLYMERASE BETA NUCLEOTIDYLTRANSFERASE DOMAIN-CONTAINING PROTEIN"/>
    <property type="match status" value="1"/>
</dbReference>
<accession>A0A1F4S5S9</accession>
<dbReference type="InterPro" id="IPR041633">
    <property type="entry name" value="Polbeta"/>
</dbReference>
<gene>
    <name evidence="2" type="ORF">A2290_05600</name>
</gene>
<feature type="domain" description="Polymerase beta nucleotidyltransferase" evidence="1">
    <location>
        <begin position="27"/>
        <end position="111"/>
    </location>
</feature>
<dbReference type="EMBL" id="MEUA01000017">
    <property type="protein sequence ID" value="OGC15795.1"/>
    <property type="molecule type" value="Genomic_DNA"/>
</dbReference>
<dbReference type="PANTHER" id="PTHR43449">
    <property type="entry name" value="NUCLEOTIDYLTRANSFERASE"/>
    <property type="match status" value="1"/>
</dbReference>
<evidence type="ECO:0000313" key="2">
    <source>
        <dbReference type="EMBL" id="OGC15795.1"/>
    </source>
</evidence>
<dbReference type="Gene3D" id="3.30.460.10">
    <property type="entry name" value="Beta Polymerase, domain 2"/>
    <property type="match status" value="1"/>
</dbReference>
<dbReference type="CDD" id="cd05403">
    <property type="entry name" value="NT_KNTase_like"/>
    <property type="match status" value="1"/>
</dbReference>
<protein>
    <recommendedName>
        <fullName evidence="1">Polymerase beta nucleotidyltransferase domain-containing protein</fullName>
    </recommendedName>
</protein>